<protein>
    <submittedName>
        <fullName evidence="2">Uncharacterized protein</fullName>
    </submittedName>
</protein>
<keyword evidence="1" id="KW-0472">Membrane</keyword>
<organism evidence="2 3">
    <name type="scientific">Lapidilactobacillus gannanensis</name>
    <dbReference type="NCBI Taxonomy" id="2486002"/>
    <lineage>
        <taxon>Bacteria</taxon>
        <taxon>Bacillati</taxon>
        <taxon>Bacillota</taxon>
        <taxon>Bacilli</taxon>
        <taxon>Lactobacillales</taxon>
        <taxon>Lactobacillaceae</taxon>
        <taxon>Lapidilactobacillus</taxon>
    </lineage>
</organism>
<keyword evidence="1" id="KW-1133">Transmembrane helix</keyword>
<feature type="transmembrane region" description="Helical" evidence="1">
    <location>
        <begin position="6"/>
        <end position="27"/>
    </location>
</feature>
<evidence type="ECO:0000313" key="3">
    <source>
        <dbReference type="Proteomes" id="UP001597191"/>
    </source>
</evidence>
<gene>
    <name evidence="2" type="ORF">ACFQ4R_00260</name>
</gene>
<dbReference type="Proteomes" id="UP001597191">
    <property type="component" value="Unassembled WGS sequence"/>
</dbReference>
<name>A0ABW4BIK8_9LACO</name>
<dbReference type="EMBL" id="JBHTOH010000002">
    <property type="protein sequence ID" value="MFD1410064.1"/>
    <property type="molecule type" value="Genomic_DNA"/>
</dbReference>
<sequence>MSKGKIGFGSLGLLFLAIFLALEIIWIQGQNLATIIFKNASGLALIFLFVALFFAAVFPDDRFASFTRKAVGITIIVAIIWALIPVIMVKLHE</sequence>
<feature type="transmembrane region" description="Helical" evidence="1">
    <location>
        <begin position="39"/>
        <end position="58"/>
    </location>
</feature>
<reference evidence="3" key="1">
    <citation type="journal article" date="2019" name="Int. J. Syst. Evol. Microbiol.">
        <title>The Global Catalogue of Microorganisms (GCM) 10K type strain sequencing project: providing services to taxonomists for standard genome sequencing and annotation.</title>
        <authorList>
            <consortium name="The Broad Institute Genomics Platform"/>
            <consortium name="The Broad Institute Genome Sequencing Center for Infectious Disease"/>
            <person name="Wu L."/>
            <person name="Ma J."/>
        </authorList>
    </citation>
    <scope>NUCLEOTIDE SEQUENCE [LARGE SCALE GENOMIC DNA]</scope>
    <source>
        <strain evidence="3">CCM 8937</strain>
    </source>
</reference>
<evidence type="ECO:0000256" key="1">
    <source>
        <dbReference type="SAM" id="Phobius"/>
    </source>
</evidence>
<evidence type="ECO:0000313" key="2">
    <source>
        <dbReference type="EMBL" id="MFD1410064.1"/>
    </source>
</evidence>
<keyword evidence="3" id="KW-1185">Reference proteome</keyword>
<dbReference type="RefSeq" id="WP_125650909.1">
    <property type="nucleotide sequence ID" value="NZ_JBHTOH010000002.1"/>
</dbReference>
<proteinExistence type="predicted"/>
<feature type="transmembrane region" description="Helical" evidence="1">
    <location>
        <begin position="70"/>
        <end position="89"/>
    </location>
</feature>
<accession>A0ABW4BIK8</accession>
<keyword evidence="1" id="KW-0812">Transmembrane</keyword>
<comment type="caution">
    <text evidence="2">The sequence shown here is derived from an EMBL/GenBank/DDBJ whole genome shotgun (WGS) entry which is preliminary data.</text>
</comment>